<name>A0A7J4IX60_9ARCH</name>
<accession>A0A7J4IX60</accession>
<dbReference type="Proteomes" id="UP000565078">
    <property type="component" value="Unassembled WGS sequence"/>
</dbReference>
<evidence type="ECO:0000256" key="3">
    <source>
        <dbReference type="ARBA" id="ARBA00022692"/>
    </source>
</evidence>
<sequence length="278" mass="29033">MALEILSYGFMQNAFMGGFGIAIMCALTGTFLVLRRLSLLSDGLGHVAFGGIALGLLLKIDPIISALALTTAASVWVKKIMESARIYGDAATALVLSFGVGLAVVIIGYVKGFNVDLFSYLFGSILAISESDLLVIAAITIATIAFIAIFYRRLVFMTFNEDLAKTSGVDTDFITTVFALLVGMTVVIAIKAVGILLISALLVIPVISALQVAGSFRSTMALSCAISIFAVMAGTLLSFYANLPAGGTIVMVLCAVFSASVLFGRHLRGAAIFASKTG</sequence>
<evidence type="ECO:0000256" key="6">
    <source>
        <dbReference type="SAM" id="Phobius"/>
    </source>
</evidence>
<feature type="transmembrane region" description="Helical" evidence="6">
    <location>
        <begin position="219"/>
        <end position="239"/>
    </location>
</feature>
<dbReference type="SUPFAM" id="SSF81345">
    <property type="entry name" value="ABC transporter involved in vitamin B12 uptake, BtuC"/>
    <property type="match status" value="1"/>
</dbReference>
<comment type="similarity">
    <text evidence="2">Belongs to the ABC-3 integral membrane protein family.</text>
</comment>
<protein>
    <submittedName>
        <fullName evidence="7">Metal ABC transporter permease</fullName>
    </submittedName>
</protein>
<dbReference type="GO" id="GO:0055085">
    <property type="term" value="P:transmembrane transport"/>
    <property type="evidence" value="ECO:0007669"/>
    <property type="project" value="InterPro"/>
</dbReference>
<evidence type="ECO:0000313" key="7">
    <source>
        <dbReference type="EMBL" id="HIH09998.1"/>
    </source>
</evidence>
<dbReference type="GO" id="GO:0010043">
    <property type="term" value="P:response to zinc ion"/>
    <property type="evidence" value="ECO:0007669"/>
    <property type="project" value="TreeGrafter"/>
</dbReference>
<evidence type="ECO:0000256" key="1">
    <source>
        <dbReference type="ARBA" id="ARBA00004141"/>
    </source>
</evidence>
<proteinExistence type="inferred from homology"/>
<keyword evidence="3 6" id="KW-0812">Transmembrane</keyword>
<dbReference type="GO" id="GO:0043190">
    <property type="term" value="C:ATP-binding cassette (ABC) transporter complex"/>
    <property type="evidence" value="ECO:0007669"/>
    <property type="project" value="InterPro"/>
</dbReference>
<organism evidence="7 8">
    <name type="scientific">Candidatus Iainarchaeum sp</name>
    <dbReference type="NCBI Taxonomy" id="3101447"/>
    <lineage>
        <taxon>Archaea</taxon>
        <taxon>Candidatus Iainarchaeota</taxon>
        <taxon>Candidatus Iainarchaeia</taxon>
        <taxon>Candidatus Iainarchaeales</taxon>
        <taxon>Candidatus Iainarchaeaceae</taxon>
        <taxon>Candidatus Iainarchaeum</taxon>
    </lineage>
</organism>
<feature type="transmembrane region" description="Helical" evidence="6">
    <location>
        <begin position="133"/>
        <end position="154"/>
    </location>
</feature>
<dbReference type="PANTHER" id="PTHR30477:SF0">
    <property type="entry name" value="METAL TRANSPORT SYSTEM MEMBRANE PROTEIN TM_0125-RELATED"/>
    <property type="match status" value="1"/>
</dbReference>
<dbReference type="InterPro" id="IPR001626">
    <property type="entry name" value="ABC_TroCD"/>
</dbReference>
<comment type="caution">
    <text evidence="7">The sequence shown here is derived from an EMBL/GenBank/DDBJ whole genome shotgun (WGS) entry which is preliminary data.</text>
</comment>
<dbReference type="Pfam" id="PF00950">
    <property type="entry name" value="ABC-3"/>
    <property type="match status" value="1"/>
</dbReference>
<evidence type="ECO:0000313" key="8">
    <source>
        <dbReference type="Proteomes" id="UP000565078"/>
    </source>
</evidence>
<gene>
    <name evidence="7" type="ORF">HA254_05005</name>
</gene>
<evidence type="ECO:0000256" key="4">
    <source>
        <dbReference type="ARBA" id="ARBA00022989"/>
    </source>
</evidence>
<feature type="transmembrane region" description="Helical" evidence="6">
    <location>
        <begin position="245"/>
        <end position="263"/>
    </location>
</feature>
<keyword evidence="4 6" id="KW-1133">Transmembrane helix</keyword>
<feature type="transmembrane region" description="Helical" evidence="6">
    <location>
        <begin position="90"/>
        <end position="112"/>
    </location>
</feature>
<reference evidence="8" key="1">
    <citation type="journal article" date="2020" name="bioRxiv">
        <title>A rank-normalized archaeal taxonomy based on genome phylogeny resolves widespread incomplete and uneven classifications.</title>
        <authorList>
            <person name="Rinke C."/>
            <person name="Chuvochina M."/>
            <person name="Mussig A.J."/>
            <person name="Chaumeil P.-A."/>
            <person name="Waite D.W."/>
            <person name="Whitman W.B."/>
            <person name="Parks D.H."/>
            <person name="Hugenholtz P."/>
        </authorList>
    </citation>
    <scope>NUCLEOTIDE SEQUENCE [LARGE SCALE GENOMIC DNA]</scope>
</reference>
<dbReference type="Gene3D" id="1.10.3470.10">
    <property type="entry name" value="ABC transporter involved in vitamin B12 uptake, BtuC"/>
    <property type="match status" value="1"/>
</dbReference>
<evidence type="ECO:0000256" key="2">
    <source>
        <dbReference type="ARBA" id="ARBA00008034"/>
    </source>
</evidence>
<keyword evidence="5 6" id="KW-0472">Membrane</keyword>
<feature type="transmembrane region" description="Helical" evidence="6">
    <location>
        <begin position="46"/>
        <end position="70"/>
    </location>
</feature>
<comment type="subcellular location">
    <subcellularLocation>
        <location evidence="1">Membrane</location>
        <topology evidence="1">Multi-pass membrane protein</topology>
    </subcellularLocation>
</comment>
<evidence type="ECO:0000256" key="5">
    <source>
        <dbReference type="ARBA" id="ARBA00023136"/>
    </source>
</evidence>
<feature type="transmembrane region" description="Helical" evidence="6">
    <location>
        <begin position="174"/>
        <end position="207"/>
    </location>
</feature>
<dbReference type="EMBL" id="DUGC01000076">
    <property type="protein sequence ID" value="HIH09998.1"/>
    <property type="molecule type" value="Genomic_DNA"/>
</dbReference>
<dbReference type="AlphaFoldDB" id="A0A7J4IX60"/>
<feature type="transmembrane region" description="Helical" evidence="6">
    <location>
        <begin position="14"/>
        <end position="34"/>
    </location>
</feature>
<dbReference type="PANTHER" id="PTHR30477">
    <property type="entry name" value="ABC-TRANSPORTER METAL-BINDING PROTEIN"/>
    <property type="match status" value="1"/>
</dbReference>
<dbReference type="InterPro" id="IPR037294">
    <property type="entry name" value="ABC_BtuC-like"/>
</dbReference>